<reference evidence="3" key="2">
    <citation type="journal article" date="2023" name="IMA Fungus">
        <title>Comparative genomic study of the Penicillium genus elucidates a diverse pangenome and 15 lateral gene transfer events.</title>
        <authorList>
            <person name="Petersen C."/>
            <person name="Sorensen T."/>
            <person name="Nielsen M.R."/>
            <person name="Sondergaard T.E."/>
            <person name="Sorensen J.L."/>
            <person name="Fitzpatrick D.A."/>
            <person name="Frisvad J.C."/>
            <person name="Nielsen K.L."/>
        </authorList>
    </citation>
    <scope>NUCLEOTIDE SEQUENCE</scope>
    <source>
        <strain evidence="3">IBT 16849</strain>
    </source>
</reference>
<keyword evidence="4" id="KW-1185">Reference proteome</keyword>
<reference evidence="3" key="1">
    <citation type="submission" date="2022-11" db="EMBL/GenBank/DDBJ databases">
        <authorList>
            <person name="Petersen C."/>
        </authorList>
    </citation>
    <scope>NUCLEOTIDE SEQUENCE</scope>
    <source>
        <strain evidence="3">IBT 16849</strain>
    </source>
</reference>
<dbReference type="OrthoDB" id="4342229at2759"/>
<proteinExistence type="predicted"/>
<name>A0A9W9M341_9EURO</name>
<evidence type="ECO:0000256" key="2">
    <source>
        <dbReference type="SAM" id="SignalP"/>
    </source>
</evidence>
<dbReference type="Proteomes" id="UP001150879">
    <property type="component" value="Unassembled WGS sequence"/>
</dbReference>
<gene>
    <name evidence="3" type="ORF">N7472_010472</name>
</gene>
<accession>A0A9W9M341</accession>
<evidence type="ECO:0000313" key="4">
    <source>
        <dbReference type="Proteomes" id="UP001150879"/>
    </source>
</evidence>
<organism evidence="3 4">
    <name type="scientific">Penicillium cf. griseofulvum</name>
    <dbReference type="NCBI Taxonomy" id="2972120"/>
    <lineage>
        <taxon>Eukaryota</taxon>
        <taxon>Fungi</taxon>
        <taxon>Dikarya</taxon>
        <taxon>Ascomycota</taxon>
        <taxon>Pezizomycotina</taxon>
        <taxon>Eurotiomycetes</taxon>
        <taxon>Eurotiomycetidae</taxon>
        <taxon>Eurotiales</taxon>
        <taxon>Aspergillaceae</taxon>
        <taxon>Penicillium</taxon>
    </lineage>
</organism>
<feature type="compositionally biased region" description="Basic and acidic residues" evidence="1">
    <location>
        <begin position="82"/>
        <end position="91"/>
    </location>
</feature>
<keyword evidence="2" id="KW-0732">Signal</keyword>
<evidence type="ECO:0008006" key="5">
    <source>
        <dbReference type="Google" id="ProtNLM"/>
    </source>
</evidence>
<dbReference type="EMBL" id="JAPQKP010000006">
    <property type="protein sequence ID" value="KAJ5185632.1"/>
    <property type="molecule type" value="Genomic_DNA"/>
</dbReference>
<protein>
    <recommendedName>
        <fullName evidence="5">Secreted protein</fullName>
    </recommendedName>
</protein>
<comment type="caution">
    <text evidence="3">The sequence shown here is derived from an EMBL/GenBank/DDBJ whole genome shotgun (WGS) entry which is preliminary data.</text>
</comment>
<evidence type="ECO:0000256" key="1">
    <source>
        <dbReference type="SAM" id="MobiDB-lite"/>
    </source>
</evidence>
<feature type="signal peptide" evidence="2">
    <location>
        <begin position="1"/>
        <end position="26"/>
    </location>
</feature>
<feature type="chain" id="PRO_5040816127" description="Secreted protein" evidence="2">
    <location>
        <begin position="27"/>
        <end position="186"/>
    </location>
</feature>
<feature type="region of interest" description="Disordered" evidence="1">
    <location>
        <begin position="64"/>
        <end position="94"/>
    </location>
</feature>
<dbReference type="AlphaFoldDB" id="A0A9W9M341"/>
<sequence length="186" mass="20604">MSQVISRASWLSLLLVALLAVSTVNAHPIRQTDAEKERGLELRSPRIIPDTQNYLSKVLQELGLEDPAPSPAPAPSPTAAVKTEKDSENHEPTQTTHVIYSNSVTYTPTHGSNGAGYTETVKHEQNNDIPVVNLQIGHGFTGNKQVTAEDLPILFRFMWKLMAHQFSNMFHSSDEVGLEKFMDQGR</sequence>
<evidence type="ECO:0000313" key="3">
    <source>
        <dbReference type="EMBL" id="KAJ5185632.1"/>
    </source>
</evidence>